<protein>
    <recommendedName>
        <fullName evidence="2">Reverse transcriptase domain-containing protein</fullName>
    </recommendedName>
</protein>
<dbReference type="InterPro" id="IPR043502">
    <property type="entry name" value="DNA/RNA_pol_sf"/>
</dbReference>
<comment type="caution">
    <text evidence="3">The sequence shown here is derived from an EMBL/GenBank/DDBJ whole genome shotgun (WGS) entry which is preliminary data.</text>
</comment>
<keyword evidence="4" id="KW-1185">Reference proteome</keyword>
<evidence type="ECO:0000313" key="4">
    <source>
        <dbReference type="Proteomes" id="UP000225706"/>
    </source>
</evidence>
<dbReference type="GO" id="GO:0016020">
    <property type="term" value="C:membrane"/>
    <property type="evidence" value="ECO:0007669"/>
    <property type="project" value="UniProtKB-SubCell"/>
</dbReference>
<dbReference type="PROSITE" id="PS50878">
    <property type="entry name" value="RT_POL"/>
    <property type="match status" value="1"/>
</dbReference>
<evidence type="ECO:0000256" key="1">
    <source>
        <dbReference type="SAM" id="MobiDB-lite"/>
    </source>
</evidence>
<dbReference type="Proteomes" id="UP000225706">
    <property type="component" value="Unassembled WGS sequence"/>
</dbReference>
<dbReference type="Pfam" id="PF00078">
    <property type="entry name" value="RVT_1"/>
    <property type="match status" value="1"/>
</dbReference>
<dbReference type="InterPro" id="IPR000477">
    <property type="entry name" value="RT_dom"/>
</dbReference>
<sequence>MRVHLTVLVPPTKAPATTLSTTDEIGASNNARSTQSASDSYSSSKEKFLSKSTPSIAQVLKSTASKLPTTVIIQEDDDTSAFYKTTQWPPTAVSVGNSCVSSDTCLNTTRATPSKNDKCLPGVIVGLMAAIQPSTYDMSTILYKNITCRTLKITGIEDRNRCWLNGSNWKFKGPVLAMLLANLAVVAIVLRISFKRVERTNYVQTIRGIPQGTKLSPLLFAIMVNELVKDWGPRAKYVDDLTVMEVVPRNSLSVMGYTVNSINTFISDNNMSLNPKKCKSMAVDFLHYNSVGCPPLVTGGSVIECVKSFKFLGVYLSSDLTWGEHTDYIVKRANRRLYAIRTLKRFGVSQADIVGVYCTLIRPLLEYATPSFVNLPQCLSQALGEVQKRVLAIVFPNLAYADALAASRIATLAERREEACKKLIRTLTLSNPVFNIFKSRLAQPSKKYNLWSSSTS</sequence>
<dbReference type="OrthoDB" id="16753at2759"/>
<evidence type="ECO:0000313" key="3">
    <source>
        <dbReference type="EMBL" id="PFX25469.1"/>
    </source>
</evidence>
<accession>A0A2B4S8Q5</accession>
<feature type="region of interest" description="Disordered" evidence="1">
    <location>
        <begin position="14"/>
        <end position="40"/>
    </location>
</feature>
<name>A0A2B4S8Q5_STYPI</name>
<evidence type="ECO:0000259" key="2">
    <source>
        <dbReference type="PROSITE" id="PS50878"/>
    </source>
</evidence>
<gene>
    <name evidence="3" type="ORF">AWC38_SpisGene9896</name>
</gene>
<dbReference type="GO" id="GO:0004930">
    <property type="term" value="F:G protein-coupled receptor activity"/>
    <property type="evidence" value="ECO:0007669"/>
    <property type="project" value="InterPro"/>
</dbReference>
<dbReference type="PANTHER" id="PTHR33332">
    <property type="entry name" value="REVERSE TRANSCRIPTASE DOMAIN-CONTAINING PROTEIN"/>
    <property type="match status" value="1"/>
</dbReference>
<organism evidence="3 4">
    <name type="scientific">Stylophora pistillata</name>
    <name type="common">Smooth cauliflower coral</name>
    <dbReference type="NCBI Taxonomy" id="50429"/>
    <lineage>
        <taxon>Eukaryota</taxon>
        <taxon>Metazoa</taxon>
        <taxon>Cnidaria</taxon>
        <taxon>Anthozoa</taxon>
        <taxon>Hexacorallia</taxon>
        <taxon>Scleractinia</taxon>
        <taxon>Astrocoeniina</taxon>
        <taxon>Pocilloporidae</taxon>
        <taxon>Stylophora</taxon>
    </lineage>
</organism>
<proteinExistence type="predicted"/>
<feature type="compositionally biased region" description="Polar residues" evidence="1">
    <location>
        <begin position="15"/>
        <end position="32"/>
    </location>
</feature>
<dbReference type="SUPFAM" id="SSF56672">
    <property type="entry name" value="DNA/RNA polymerases"/>
    <property type="match status" value="1"/>
</dbReference>
<dbReference type="STRING" id="50429.A0A2B4S8Q5"/>
<dbReference type="EMBL" id="LSMT01000150">
    <property type="protein sequence ID" value="PFX25469.1"/>
    <property type="molecule type" value="Genomic_DNA"/>
</dbReference>
<feature type="domain" description="Reverse transcriptase" evidence="2">
    <location>
        <begin position="1"/>
        <end position="316"/>
    </location>
</feature>
<dbReference type="AlphaFoldDB" id="A0A2B4S8Q5"/>
<dbReference type="Gene3D" id="1.20.1070.10">
    <property type="entry name" value="Rhodopsin 7-helix transmembrane proteins"/>
    <property type="match status" value="1"/>
</dbReference>
<reference evidence="4" key="1">
    <citation type="journal article" date="2017" name="bioRxiv">
        <title>Comparative analysis of the genomes of Stylophora pistillata and Acropora digitifera provides evidence for extensive differences between species of corals.</title>
        <authorList>
            <person name="Voolstra C.R."/>
            <person name="Li Y."/>
            <person name="Liew Y.J."/>
            <person name="Baumgarten S."/>
            <person name="Zoccola D."/>
            <person name="Flot J.-F."/>
            <person name="Tambutte S."/>
            <person name="Allemand D."/>
            <person name="Aranda M."/>
        </authorList>
    </citation>
    <scope>NUCLEOTIDE SEQUENCE [LARGE SCALE GENOMIC DNA]</scope>
</reference>